<dbReference type="Gene3D" id="3.30.40.10">
    <property type="entry name" value="Zinc/RING finger domain, C3HC4 (zinc finger)"/>
    <property type="match status" value="1"/>
</dbReference>
<evidence type="ECO:0000256" key="5">
    <source>
        <dbReference type="ARBA" id="ARBA00022833"/>
    </source>
</evidence>
<evidence type="ECO:0000313" key="13">
    <source>
        <dbReference type="Ensembl" id="ENSMMOP00000001303.1"/>
    </source>
</evidence>
<comment type="subcellular location">
    <subcellularLocation>
        <location evidence="1">Nucleus</location>
    </subcellularLocation>
</comment>
<dbReference type="SUPFAM" id="SSF57850">
    <property type="entry name" value="RING/U-box"/>
    <property type="match status" value="1"/>
</dbReference>
<dbReference type="PANTHER" id="PTHR45915:SF4">
    <property type="entry name" value="TRANSCRIPTION INTERMEDIARY FACTOR 1-ALPHA"/>
    <property type="match status" value="1"/>
</dbReference>
<evidence type="ECO:0000256" key="1">
    <source>
        <dbReference type="ARBA" id="ARBA00004123"/>
    </source>
</evidence>
<keyword evidence="8" id="KW-0539">Nucleus</keyword>
<evidence type="ECO:0000256" key="3">
    <source>
        <dbReference type="ARBA" id="ARBA00022737"/>
    </source>
</evidence>
<evidence type="ECO:0000256" key="6">
    <source>
        <dbReference type="ARBA" id="ARBA00023054"/>
    </source>
</evidence>
<sequence length="298" mass="33856">MRRARMRMERLDARTDRGNEAESMPVQGQTSGLGALDRCPVCSLNFHSREPKLLPCLHSFCRRCLPPPSRNLAMAAPYMLRESVADLGRRVCLCLVPVNVIRCPVCRQECMEVDVMENILVRDSVEAPSSTVERTVQLCMTCDDNAEAAAFCVNCAEYLCVTCVEAHQRVKLTRNHAIRQKEDVCQGMPIASETSTQRPVFCDIHKQEPLKLFCETCDLLTCRDCQLVKHKDHKYSHDLLSGPLQLYKSSCTQIQILFLDQNRSSVQSEIKKSICSLTVEINKKGKMLMNHLEVWQHV</sequence>
<dbReference type="InterPro" id="IPR001841">
    <property type="entry name" value="Znf_RING"/>
</dbReference>
<dbReference type="GO" id="GO:0008270">
    <property type="term" value="F:zinc ion binding"/>
    <property type="evidence" value="ECO:0007669"/>
    <property type="project" value="UniProtKB-KW"/>
</dbReference>
<proteinExistence type="predicted"/>
<keyword evidence="7" id="KW-0103">Bromodomain</keyword>
<keyword evidence="6" id="KW-0175">Coiled coil</keyword>
<dbReference type="InterPro" id="IPR000315">
    <property type="entry name" value="Znf_B-box"/>
</dbReference>
<evidence type="ECO:0000256" key="9">
    <source>
        <dbReference type="PROSITE-ProRule" id="PRU00024"/>
    </source>
</evidence>
<keyword evidence="14" id="KW-1185">Reference proteome</keyword>
<evidence type="ECO:0000256" key="10">
    <source>
        <dbReference type="SAM" id="MobiDB-lite"/>
    </source>
</evidence>
<dbReference type="SMART" id="SM00184">
    <property type="entry name" value="RING"/>
    <property type="match status" value="1"/>
</dbReference>
<dbReference type="Proteomes" id="UP000261620">
    <property type="component" value="Unplaced"/>
</dbReference>
<name>A0A3Q3VLL9_MOLML</name>
<protein>
    <recommendedName>
        <fullName evidence="15">Tripartite motif containing 45</fullName>
    </recommendedName>
</protein>
<dbReference type="Pfam" id="PF00643">
    <property type="entry name" value="zf-B_box"/>
    <property type="match status" value="2"/>
</dbReference>
<keyword evidence="4 9" id="KW-0863">Zinc-finger</keyword>
<feature type="domain" description="B box-type" evidence="12">
    <location>
        <begin position="197"/>
        <end position="238"/>
    </location>
</feature>
<evidence type="ECO:0000256" key="4">
    <source>
        <dbReference type="ARBA" id="ARBA00022771"/>
    </source>
</evidence>
<dbReference type="GO" id="GO:0000785">
    <property type="term" value="C:chromatin"/>
    <property type="evidence" value="ECO:0007669"/>
    <property type="project" value="TreeGrafter"/>
</dbReference>
<feature type="domain" description="B box-type" evidence="12">
    <location>
        <begin position="134"/>
        <end position="181"/>
    </location>
</feature>
<keyword evidence="5" id="KW-0862">Zinc</keyword>
<dbReference type="Pfam" id="PF13445">
    <property type="entry name" value="zf-RING_UBOX"/>
    <property type="match status" value="1"/>
</dbReference>
<dbReference type="PROSITE" id="PS00518">
    <property type="entry name" value="ZF_RING_1"/>
    <property type="match status" value="1"/>
</dbReference>
<dbReference type="GO" id="GO:0005634">
    <property type="term" value="C:nucleus"/>
    <property type="evidence" value="ECO:0007669"/>
    <property type="project" value="UniProtKB-SubCell"/>
</dbReference>
<feature type="compositionally biased region" description="Basic and acidic residues" evidence="10">
    <location>
        <begin position="1"/>
        <end position="20"/>
    </location>
</feature>
<keyword evidence="3" id="KW-0677">Repeat</keyword>
<evidence type="ECO:0000256" key="2">
    <source>
        <dbReference type="ARBA" id="ARBA00022723"/>
    </source>
</evidence>
<dbReference type="SMART" id="SM00336">
    <property type="entry name" value="BBOX"/>
    <property type="match status" value="2"/>
</dbReference>
<dbReference type="SUPFAM" id="SSF57845">
    <property type="entry name" value="B-box zinc-binding domain"/>
    <property type="match status" value="1"/>
</dbReference>
<evidence type="ECO:0000259" key="12">
    <source>
        <dbReference type="PROSITE" id="PS50119"/>
    </source>
</evidence>
<organism evidence="13 14">
    <name type="scientific">Mola mola</name>
    <name type="common">Ocean sunfish</name>
    <name type="synonym">Tetraodon mola</name>
    <dbReference type="NCBI Taxonomy" id="94237"/>
    <lineage>
        <taxon>Eukaryota</taxon>
        <taxon>Metazoa</taxon>
        <taxon>Chordata</taxon>
        <taxon>Craniata</taxon>
        <taxon>Vertebrata</taxon>
        <taxon>Euteleostomi</taxon>
        <taxon>Actinopterygii</taxon>
        <taxon>Neopterygii</taxon>
        <taxon>Teleostei</taxon>
        <taxon>Neoteleostei</taxon>
        <taxon>Acanthomorphata</taxon>
        <taxon>Eupercaria</taxon>
        <taxon>Tetraodontiformes</taxon>
        <taxon>Molidae</taxon>
        <taxon>Mola</taxon>
    </lineage>
</organism>
<dbReference type="PROSITE" id="PS50119">
    <property type="entry name" value="ZF_BBOX"/>
    <property type="match status" value="2"/>
</dbReference>
<dbReference type="CDD" id="cd19775">
    <property type="entry name" value="Bbox2_TIF1_C-VI"/>
    <property type="match status" value="1"/>
</dbReference>
<dbReference type="FunFam" id="3.30.160.60:FF:000074">
    <property type="entry name" value="Tripartite motif containing 66"/>
    <property type="match status" value="1"/>
</dbReference>
<dbReference type="InterPro" id="IPR027370">
    <property type="entry name" value="Znf-RING_euk"/>
</dbReference>
<dbReference type="InterPro" id="IPR017907">
    <property type="entry name" value="Znf_RING_CS"/>
</dbReference>
<evidence type="ECO:0000256" key="7">
    <source>
        <dbReference type="ARBA" id="ARBA00023117"/>
    </source>
</evidence>
<evidence type="ECO:0008006" key="15">
    <source>
        <dbReference type="Google" id="ProtNLM"/>
    </source>
</evidence>
<dbReference type="Ensembl" id="ENSMMOT00000001332.1">
    <property type="protein sequence ID" value="ENSMMOP00000001303.1"/>
    <property type="gene ID" value="ENSMMOG00000001094.1"/>
</dbReference>
<dbReference type="Gene3D" id="3.30.160.60">
    <property type="entry name" value="Classic Zinc Finger"/>
    <property type="match status" value="1"/>
</dbReference>
<dbReference type="InterPro" id="IPR013083">
    <property type="entry name" value="Znf_RING/FYVE/PHD"/>
</dbReference>
<dbReference type="AlphaFoldDB" id="A0A3Q3VLL9"/>
<feature type="domain" description="RING-type" evidence="11">
    <location>
        <begin position="39"/>
        <end position="107"/>
    </location>
</feature>
<feature type="region of interest" description="Disordered" evidence="10">
    <location>
        <begin position="1"/>
        <end position="29"/>
    </location>
</feature>
<reference evidence="13" key="1">
    <citation type="submission" date="2025-08" db="UniProtKB">
        <authorList>
            <consortium name="Ensembl"/>
        </authorList>
    </citation>
    <scope>IDENTIFICATION</scope>
</reference>
<evidence type="ECO:0000259" key="11">
    <source>
        <dbReference type="PROSITE" id="PS50089"/>
    </source>
</evidence>
<evidence type="ECO:0000256" key="8">
    <source>
        <dbReference type="ARBA" id="ARBA00023242"/>
    </source>
</evidence>
<keyword evidence="2" id="KW-0479">Metal-binding</keyword>
<reference evidence="13" key="2">
    <citation type="submission" date="2025-09" db="UniProtKB">
        <authorList>
            <consortium name="Ensembl"/>
        </authorList>
    </citation>
    <scope>IDENTIFICATION</scope>
</reference>
<dbReference type="PANTHER" id="PTHR45915">
    <property type="entry name" value="TRANSCRIPTION INTERMEDIARY FACTOR"/>
    <property type="match status" value="1"/>
</dbReference>
<accession>A0A3Q3VLL9</accession>
<evidence type="ECO:0000313" key="14">
    <source>
        <dbReference type="Proteomes" id="UP000261620"/>
    </source>
</evidence>
<dbReference type="PROSITE" id="PS50089">
    <property type="entry name" value="ZF_RING_2"/>
    <property type="match status" value="1"/>
</dbReference>